<protein>
    <recommendedName>
        <fullName evidence="3">STAS/SEC14 domain-containing protein</fullName>
    </recommendedName>
</protein>
<organism evidence="1 2">
    <name type="scientific">Hymenobacter persicinus</name>
    <dbReference type="NCBI Taxonomy" id="2025506"/>
    <lineage>
        <taxon>Bacteria</taxon>
        <taxon>Pseudomonadati</taxon>
        <taxon>Bacteroidota</taxon>
        <taxon>Cytophagia</taxon>
        <taxon>Cytophagales</taxon>
        <taxon>Hymenobacteraceae</taxon>
        <taxon>Hymenobacter</taxon>
    </lineage>
</organism>
<name>A0A4Q5L9Y0_9BACT</name>
<reference evidence="1 2" key="1">
    <citation type="submission" date="2019-02" db="EMBL/GenBank/DDBJ databases">
        <title>Bacterial novel species isolated from soil.</title>
        <authorList>
            <person name="Jung H.-Y."/>
        </authorList>
    </citation>
    <scope>NUCLEOTIDE SEQUENCE [LARGE SCALE GENOMIC DNA]</scope>
    <source>
        <strain evidence="1 2">1-3-3-3</strain>
    </source>
</reference>
<keyword evidence="2" id="KW-1185">Reference proteome</keyword>
<evidence type="ECO:0000313" key="2">
    <source>
        <dbReference type="Proteomes" id="UP000294155"/>
    </source>
</evidence>
<dbReference type="OrthoDB" id="884362at2"/>
<dbReference type="AlphaFoldDB" id="A0A4Q5L9Y0"/>
<dbReference type="EMBL" id="SEWE01000027">
    <property type="protein sequence ID" value="RYU78611.1"/>
    <property type="molecule type" value="Genomic_DNA"/>
</dbReference>
<evidence type="ECO:0008006" key="3">
    <source>
        <dbReference type="Google" id="ProtNLM"/>
    </source>
</evidence>
<sequence>MPLPSLDLSYLRLTYRPDLRTLFLRWTRSVSSPEHREGYQQALTMAQPLEAGRWLIDLRTRGLASAEDFEWVLTDFRAQLAQALPHVTRRLAYLVTPYHQATIRERMQSPELADNIRVFIEEAPAQHWLETGL</sequence>
<evidence type="ECO:0000313" key="1">
    <source>
        <dbReference type="EMBL" id="RYU78611.1"/>
    </source>
</evidence>
<comment type="caution">
    <text evidence="1">The sequence shown here is derived from an EMBL/GenBank/DDBJ whole genome shotgun (WGS) entry which is preliminary data.</text>
</comment>
<gene>
    <name evidence="1" type="ORF">EWM57_13280</name>
</gene>
<dbReference type="Proteomes" id="UP000294155">
    <property type="component" value="Unassembled WGS sequence"/>
</dbReference>
<proteinExistence type="predicted"/>
<dbReference type="RefSeq" id="WP_129921639.1">
    <property type="nucleotide sequence ID" value="NZ_SEWE01000027.1"/>
</dbReference>
<accession>A0A4Q5L9Y0</accession>